<dbReference type="InterPro" id="IPR001471">
    <property type="entry name" value="AP2/ERF_dom"/>
</dbReference>
<feature type="domain" description="AP2/ERF" evidence="7">
    <location>
        <begin position="1125"/>
        <end position="1183"/>
    </location>
</feature>
<evidence type="ECO:0000313" key="8">
    <source>
        <dbReference type="EnsemblPlants" id="Pp3c18_3900V3.2"/>
    </source>
</evidence>
<dbReference type="Pfam" id="PF00847">
    <property type="entry name" value="AP2"/>
    <property type="match status" value="1"/>
</dbReference>
<dbReference type="InParanoid" id="A0A7I4BGT9"/>
<gene>
    <name evidence="8" type="primary">LOC112295569</name>
</gene>
<dbReference type="SUPFAM" id="SSF54171">
    <property type="entry name" value="DNA-binding domain"/>
    <property type="match status" value="2"/>
</dbReference>
<dbReference type="Gene3D" id="3.30.730.10">
    <property type="entry name" value="AP2/ERF domain"/>
    <property type="match status" value="2"/>
</dbReference>
<dbReference type="EMBL" id="ABEU02000018">
    <property type="status" value="NOT_ANNOTATED_CDS"/>
    <property type="molecule type" value="Genomic_DNA"/>
</dbReference>
<accession>A0A7I4BGT9</accession>
<evidence type="ECO:0000259" key="7">
    <source>
        <dbReference type="PROSITE" id="PS51032"/>
    </source>
</evidence>
<evidence type="ECO:0000256" key="2">
    <source>
        <dbReference type="ARBA" id="ARBA00023015"/>
    </source>
</evidence>
<evidence type="ECO:0000256" key="3">
    <source>
        <dbReference type="ARBA" id="ARBA00023125"/>
    </source>
</evidence>
<dbReference type="GO" id="GO:0003677">
    <property type="term" value="F:DNA binding"/>
    <property type="evidence" value="ECO:0007669"/>
    <property type="project" value="UniProtKB-KW"/>
</dbReference>
<dbReference type="InterPro" id="IPR036955">
    <property type="entry name" value="AP2/ERF_dom_sf"/>
</dbReference>
<comment type="subcellular location">
    <subcellularLocation>
        <location evidence="1">Nucleus</location>
    </subcellularLocation>
</comment>
<sequence length="1206" mass="135713">MGVVEERLDRFVSRTVDMEGAVQDQSETETRNGMETVLQRIRATPWERNDTKNRIELGTVPAESLNSTHAYAVEERQASDSITVQWATCVAPNLATFEERNTVGISGQYEKTAEIIQPSLCALGSGVYLKQYRSASEKDVNDNKLELYALDNLDASDLCVSELADHQNKFIILPEWPNCYQARGQETFIAPPTDSIINSTTRRVAHQIECEPVESDIEVTEAHRLFLADELLSADHKDYDLYMFDALKPTSPPLPSQVQRKSPALVVGQEIRITLELFNEGQGVLEEFDYPPLPKQPSMGQSSSSRCTEKRGIDIDESEGISSQALRRKYLDSEHFEAHSRVLSTSSLQNPDSGQIDINSAFRAEVIDEDEFEEHRSLEQQSEGRIENGIRFLSHYKMVKEHENGNEVKFGTTVQDIDHQNNSKANGDPCVLVGNYDNLGELEDEVLEKTMGWFPVEESCNEGNDPTLSVRWILDEPPTAADLPHLESLLEISPSKFWSPESESGKRTSVHFGYLCRSESSQSPHSIQYFLNDSPASSPEVTRTIFSGVPGTINSSKEPKHHCSQKRPAMHGAIQKIYSPCMDTAIPWTWRESMETNMKSPSLGSGRKFAQVQICVPHVSPGFSEDKRGNLTSREQNVISTPTQDHTHQETGCLSNFTKSDGAVHRLMSQHGKNLVVDFLKVGPTTQERIEAIRNDTELRDTFVPPSSKLWVQVENPTMPSDNMRDQFSARLSDKEGTNASSSLELQIPQGNRLTGTADAPLQPLSSPVKPEVVLQVHKNCKRRRHAELLPLADISNHPNLAARLRDSLHEKLESQLEFPNTLLELLNDERPVSEQCPQNLAPGNATWSSPGVPRVSRKRSSRVTTPKDMRPRVSNMLIDDKMLQSATETPIKDHYTCKRGKKITKSAFKELQTFPRNVKLRLLMPDPASCENDMIEMTNQEGRNVKSPILTKAVKPLRLIKTSPAKGYSWTRIRTTPKSNAVVRCETNIEESVTGEERHEVKGKSLSKGSPDIETNKIAVLRSSKYRGVTRHRHTGRFEAHLWDNSKVKLGLARRGRQGAYTDEEQAAKAHDLAALKYWGPGVHTNFPPSLYEEELKTMKNLTKEDYILLLRRKSPGFTRGISKYRGVTRHHQEGRWEARIGRHSGAKYHYLGTYDTEEEAAVAYDRAAVLHRGPNAVTNFDISNYIKRKTKNPKTEITVCPPQM</sequence>
<dbReference type="GO" id="GO:0003700">
    <property type="term" value="F:DNA-binding transcription factor activity"/>
    <property type="evidence" value="ECO:0007669"/>
    <property type="project" value="InterPro"/>
</dbReference>
<dbReference type="GO" id="GO:0005634">
    <property type="term" value="C:nucleus"/>
    <property type="evidence" value="ECO:0007669"/>
    <property type="project" value="UniProtKB-SubCell"/>
</dbReference>
<dbReference type="PROSITE" id="PS51032">
    <property type="entry name" value="AP2_ERF"/>
    <property type="match status" value="2"/>
</dbReference>
<name>A0A7I4BGT9_PHYPA</name>
<dbReference type="PANTHER" id="PTHR32467:SF172">
    <property type="entry name" value="OS09G0423800 PROTEIN"/>
    <property type="match status" value="1"/>
</dbReference>
<feature type="domain" description="AP2/ERF" evidence="7">
    <location>
        <begin position="1026"/>
        <end position="1089"/>
    </location>
</feature>
<dbReference type="AlphaFoldDB" id="A0A7I4BGT9"/>
<keyword evidence="9" id="KW-1185">Reference proteome</keyword>
<keyword evidence="2" id="KW-0805">Transcription regulation</keyword>
<organism evidence="8 9">
    <name type="scientific">Physcomitrium patens</name>
    <name type="common">Spreading-leaved earth moss</name>
    <name type="synonym">Physcomitrella patens</name>
    <dbReference type="NCBI Taxonomy" id="3218"/>
    <lineage>
        <taxon>Eukaryota</taxon>
        <taxon>Viridiplantae</taxon>
        <taxon>Streptophyta</taxon>
        <taxon>Embryophyta</taxon>
        <taxon>Bryophyta</taxon>
        <taxon>Bryophytina</taxon>
        <taxon>Bryopsida</taxon>
        <taxon>Funariidae</taxon>
        <taxon>Funariales</taxon>
        <taxon>Funariaceae</taxon>
        <taxon>Physcomitrium</taxon>
    </lineage>
</organism>
<feature type="region of interest" description="Disordered" evidence="6">
    <location>
        <begin position="837"/>
        <end position="868"/>
    </location>
</feature>
<dbReference type="Gramene" id="Pp3c18_3900V3.2">
    <property type="protein sequence ID" value="Pp3c18_3900V3.2"/>
    <property type="gene ID" value="Pp3c18_3900"/>
</dbReference>
<keyword evidence="3" id="KW-0238">DNA-binding</keyword>
<dbReference type="PANTHER" id="PTHR32467">
    <property type="entry name" value="AP2-LIKE ETHYLENE-RESPONSIVE TRANSCRIPTION FACTOR"/>
    <property type="match status" value="1"/>
</dbReference>
<protein>
    <recommendedName>
        <fullName evidence="7">AP2/ERF domain-containing protein</fullName>
    </recommendedName>
</protein>
<dbReference type="SMART" id="SM00380">
    <property type="entry name" value="AP2"/>
    <property type="match status" value="2"/>
</dbReference>
<reference evidence="8 9" key="1">
    <citation type="journal article" date="2008" name="Science">
        <title>The Physcomitrella genome reveals evolutionary insights into the conquest of land by plants.</title>
        <authorList>
            <person name="Rensing S."/>
            <person name="Lang D."/>
            <person name="Zimmer A."/>
            <person name="Terry A."/>
            <person name="Salamov A."/>
            <person name="Shapiro H."/>
            <person name="Nishiyama T."/>
            <person name="Perroud P.-F."/>
            <person name="Lindquist E."/>
            <person name="Kamisugi Y."/>
            <person name="Tanahashi T."/>
            <person name="Sakakibara K."/>
            <person name="Fujita T."/>
            <person name="Oishi K."/>
            <person name="Shin-I T."/>
            <person name="Kuroki Y."/>
            <person name="Toyoda A."/>
            <person name="Suzuki Y."/>
            <person name="Hashimoto A."/>
            <person name="Yamaguchi K."/>
            <person name="Sugano A."/>
            <person name="Kohara Y."/>
            <person name="Fujiyama A."/>
            <person name="Anterola A."/>
            <person name="Aoki S."/>
            <person name="Ashton N."/>
            <person name="Barbazuk W.B."/>
            <person name="Barker E."/>
            <person name="Bennetzen J."/>
            <person name="Bezanilla M."/>
            <person name="Blankenship R."/>
            <person name="Cho S.H."/>
            <person name="Dutcher S."/>
            <person name="Estelle M."/>
            <person name="Fawcett J.A."/>
            <person name="Gundlach H."/>
            <person name="Hanada K."/>
            <person name="Heyl A."/>
            <person name="Hicks K.A."/>
            <person name="Hugh J."/>
            <person name="Lohr M."/>
            <person name="Mayer K."/>
            <person name="Melkozernov A."/>
            <person name="Murata T."/>
            <person name="Nelson D."/>
            <person name="Pils B."/>
            <person name="Prigge M."/>
            <person name="Reiss B."/>
            <person name="Renner T."/>
            <person name="Rombauts S."/>
            <person name="Rushton P."/>
            <person name="Sanderfoot A."/>
            <person name="Schween G."/>
            <person name="Shiu S.-H."/>
            <person name="Stueber K."/>
            <person name="Theodoulou F.L."/>
            <person name="Tu H."/>
            <person name="Van de Peer Y."/>
            <person name="Verrier P.J."/>
            <person name="Waters E."/>
            <person name="Wood A."/>
            <person name="Yang L."/>
            <person name="Cove D."/>
            <person name="Cuming A."/>
            <person name="Hasebe M."/>
            <person name="Lucas S."/>
            <person name="Mishler D.B."/>
            <person name="Reski R."/>
            <person name="Grigoriev I."/>
            <person name="Quatrano R.S."/>
            <person name="Boore J.L."/>
        </authorList>
    </citation>
    <scope>NUCLEOTIDE SEQUENCE [LARGE SCALE GENOMIC DNA]</scope>
    <source>
        <strain evidence="8 9">cv. Gransden 2004</strain>
    </source>
</reference>
<dbReference type="InterPro" id="IPR016177">
    <property type="entry name" value="DNA-bd_dom_sf"/>
</dbReference>
<dbReference type="EnsemblPlants" id="Pp3c18_3900V3.2">
    <property type="protein sequence ID" value="Pp3c18_3900V3.2"/>
    <property type="gene ID" value="Pp3c18_3900"/>
</dbReference>
<reference evidence="8" key="3">
    <citation type="submission" date="2020-12" db="UniProtKB">
        <authorList>
            <consortium name="EnsemblPlants"/>
        </authorList>
    </citation>
    <scope>IDENTIFICATION</scope>
</reference>
<dbReference type="Proteomes" id="UP000006727">
    <property type="component" value="Chromosome 18"/>
</dbReference>
<keyword evidence="4" id="KW-0804">Transcription</keyword>
<evidence type="ECO:0000256" key="6">
    <source>
        <dbReference type="SAM" id="MobiDB-lite"/>
    </source>
</evidence>
<dbReference type="CDD" id="cd00018">
    <property type="entry name" value="AP2"/>
    <property type="match status" value="2"/>
</dbReference>
<keyword evidence="5" id="KW-0539">Nucleus</keyword>
<reference evidence="8 9" key="2">
    <citation type="journal article" date="2018" name="Plant J.">
        <title>The Physcomitrella patens chromosome-scale assembly reveals moss genome structure and evolution.</title>
        <authorList>
            <person name="Lang D."/>
            <person name="Ullrich K.K."/>
            <person name="Murat F."/>
            <person name="Fuchs J."/>
            <person name="Jenkins J."/>
            <person name="Haas F.B."/>
            <person name="Piednoel M."/>
            <person name="Gundlach H."/>
            <person name="Van Bel M."/>
            <person name="Meyberg R."/>
            <person name="Vives C."/>
            <person name="Morata J."/>
            <person name="Symeonidi A."/>
            <person name="Hiss M."/>
            <person name="Muchero W."/>
            <person name="Kamisugi Y."/>
            <person name="Saleh O."/>
            <person name="Blanc G."/>
            <person name="Decker E.L."/>
            <person name="van Gessel N."/>
            <person name="Grimwood J."/>
            <person name="Hayes R.D."/>
            <person name="Graham S.W."/>
            <person name="Gunter L.E."/>
            <person name="McDaniel S.F."/>
            <person name="Hoernstein S.N.W."/>
            <person name="Larsson A."/>
            <person name="Li F.W."/>
            <person name="Perroud P.F."/>
            <person name="Phillips J."/>
            <person name="Ranjan P."/>
            <person name="Rokshar D.S."/>
            <person name="Rothfels C.J."/>
            <person name="Schneider L."/>
            <person name="Shu S."/>
            <person name="Stevenson D.W."/>
            <person name="Thummler F."/>
            <person name="Tillich M."/>
            <person name="Villarreal Aguilar J.C."/>
            <person name="Widiez T."/>
            <person name="Wong G.K."/>
            <person name="Wymore A."/>
            <person name="Zhang Y."/>
            <person name="Zimmer A.D."/>
            <person name="Quatrano R.S."/>
            <person name="Mayer K.F.X."/>
            <person name="Goodstein D."/>
            <person name="Casacuberta J.M."/>
            <person name="Vandepoele K."/>
            <person name="Reski R."/>
            <person name="Cuming A.C."/>
            <person name="Tuskan G.A."/>
            <person name="Maumus F."/>
            <person name="Salse J."/>
            <person name="Schmutz J."/>
            <person name="Rensing S.A."/>
        </authorList>
    </citation>
    <scope>NUCLEOTIDE SEQUENCE [LARGE SCALE GENOMIC DNA]</scope>
    <source>
        <strain evidence="8 9">cv. Gransden 2004</strain>
    </source>
</reference>
<evidence type="ECO:0000256" key="1">
    <source>
        <dbReference type="ARBA" id="ARBA00004123"/>
    </source>
</evidence>
<evidence type="ECO:0000256" key="4">
    <source>
        <dbReference type="ARBA" id="ARBA00023163"/>
    </source>
</evidence>
<evidence type="ECO:0000313" key="9">
    <source>
        <dbReference type="Proteomes" id="UP000006727"/>
    </source>
</evidence>
<evidence type="ECO:0000256" key="5">
    <source>
        <dbReference type="ARBA" id="ARBA00023242"/>
    </source>
</evidence>
<proteinExistence type="predicted"/>